<dbReference type="Pfam" id="PF00817">
    <property type="entry name" value="IMS"/>
    <property type="match status" value="1"/>
</dbReference>
<evidence type="ECO:0000313" key="7">
    <source>
        <dbReference type="EMBL" id="OZC01375.1"/>
    </source>
</evidence>
<dbReference type="EMBL" id="MQWB01000011">
    <property type="protein sequence ID" value="OZC01375.1"/>
    <property type="molecule type" value="Genomic_DNA"/>
</dbReference>
<dbReference type="GO" id="GO:0003887">
    <property type="term" value="F:DNA-directed DNA polymerase activity"/>
    <property type="evidence" value="ECO:0007669"/>
    <property type="project" value="TreeGrafter"/>
</dbReference>
<dbReference type="PROSITE" id="PS50173">
    <property type="entry name" value="UMUC"/>
    <property type="match status" value="1"/>
</dbReference>
<evidence type="ECO:0000256" key="3">
    <source>
        <dbReference type="ARBA" id="ARBA00023199"/>
    </source>
</evidence>
<dbReference type="PANTHER" id="PTHR11076">
    <property type="entry name" value="DNA REPAIR POLYMERASE UMUC / TRANSFERASE FAMILY MEMBER"/>
    <property type="match status" value="1"/>
</dbReference>
<gene>
    <name evidence="7" type="ORF">BSZ36_18050</name>
</gene>
<dbReference type="SUPFAM" id="SSF56672">
    <property type="entry name" value="DNA/RNA polymerases"/>
    <property type="match status" value="1"/>
</dbReference>
<dbReference type="InParanoid" id="A0A259TUD1"/>
<dbReference type="CDD" id="cd01700">
    <property type="entry name" value="PolY_Pol_V_umuC"/>
    <property type="match status" value="1"/>
</dbReference>
<dbReference type="InterPro" id="IPR001126">
    <property type="entry name" value="UmuC"/>
</dbReference>
<evidence type="ECO:0000259" key="6">
    <source>
        <dbReference type="PROSITE" id="PS50173"/>
    </source>
</evidence>
<evidence type="ECO:0000256" key="1">
    <source>
        <dbReference type="ARBA" id="ARBA00010945"/>
    </source>
</evidence>
<organism evidence="7 8">
    <name type="scientific">Rubricoccus marinus</name>
    <dbReference type="NCBI Taxonomy" id="716817"/>
    <lineage>
        <taxon>Bacteria</taxon>
        <taxon>Pseudomonadati</taxon>
        <taxon>Rhodothermota</taxon>
        <taxon>Rhodothermia</taxon>
        <taxon>Rhodothermales</taxon>
        <taxon>Rubricoccaceae</taxon>
        <taxon>Rubricoccus</taxon>
    </lineage>
</organism>
<keyword evidence="5" id="KW-0742">SOS response</keyword>
<proteinExistence type="inferred from homology"/>
<dbReference type="GO" id="GO:0006281">
    <property type="term" value="P:DNA repair"/>
    <property type="evidence" value="ECO:0007669"/>
    <property type="project" value="UniProtKB-KW"/>
</dbReference>
<dbReference type="InterPro" id="IPR017961">
    <property type="entry name" value="DNA_pol_Y-fam_little_finger"/>
</dbReference>
<dbReference type="FunCoup" id="A0A259TUD1">
    <property type="interactions" value="82"/>
</dbReference>
<evidence type="ECO:0000256" key="2">
    <source>
        <dbReference type="ARBA" id="ARBA00022763"/>
    </source>
</evidence>
<dbReference type="InterPro" id="IPR050116">
    <property type="entry name" value="DNA_polymerase-Y"/>
</dbReference>
<dbReference type="InterPro" id="IPR043502">
    <property type="entry name" value="DNA/RNA_pol_sf"/>
</dbReference>
<evidence type="ECO:0000256" key="5">
    <source>
        <dbReference type="ARBA" id="ARBA00023236"/>
    </source>
</evidence>
<dbReference type="Proteomes" id="UP000216446">
    <property type="component" value="Unassembled WGS sequence"/>
</dbReference>
<dbReference type="GO" id="GO:0009432">
    <property type="term" value="P:SOS response"/>
    <property type="evidence" value="ECO:0007669"/>
    <property type="project" value="UniProtKB-KW"/>
</dbReference>
<keyword evidence="4" id="KW-0234">DNA repair</keyword>
<dbReference type="Pfam" id="PF11799">
    <property type="entry name" value="IMS_C"/>
    <property type="match status" value="1"/>
</dbReference>
<dbReference type="GO" id="GO:0042276">
    <property type="term" value="P:error-prone translesion synthesis"/>
    <property type="evidence" value="ECO:0007669"/>
    <property type="project" value="TreeGrafter"/>
</dbReference>
<keyword evidence="8" id="KW-1185">Reference proteome</keyword>
<accession>A0A259TUD1</accession>
<dbReference type="InterPro" id="IPR025188">
    <property type="entry name" value="DUF4113"/>
</dbReference>
<dbReference type="PANTHER" id="PTHR11076:SF34">
    <property type="entry name" value="PROTEIN UMUC"/>
    <property type="match status" value="1"/>
</dbReference>
<dbReference type="AlphaFoldDB" id="A0A259TUD1"/>
<evidence type="ECO:0000256" key="4">
    <source>
        <dbReference type="ARBA" id="ARBA00023204"/>
    </source>
</evidence>
<feature type="domain" description="UmuC" evidence="6">
    <location>
        <begin position="2"/>
        <end position="194"/>
    </location>
</feature>
<dbReference type="Gene3D" id="3.40.1170.60">
    <property type="match status" value="1"/>
</dbReference>
<dbReference type="InterPro" id="IPR043128">
    <property type="entry name" value="Rev_trsase/Diguanyl_cyclase"/>
</dbReference>
<evidence type="ECO:0000313" key="8">
    <source>
        <dbReference type="Proteomes" id="UP000216446"/>
    </source>
</evidence>
<dbReference type="OrthoDB" id="9808813at2"/>
<comment type="similarity">
    <text evidence="1">Belongs to the DNA polymerase type-Y family.</text>
</comment>
<dbReference type="Gene3D" id="1.10.150.20">
    <property type="entry name" value="5' to 3' exonuclease, C-terminal subdomain"/>
    <property type="match status" value="1"/>
</dbReference>
<comment type="caution">
    <text evidence="7">The sequence shown here is derived from an EMBL/GenBank/DDBJ whole genome shotgun (WGS) entry which is preliminary data.</text>
</comment>
<dbReference type="Pfam" id="PF13438">
    <property type="entry name" value="DUF4113"/>
    <property type="match status" value="1"/>
</dbReference>
<reference evidence="7 8" key="1">
    <citation type="submission" date="2016-11" db="EMBL/GenBank/DDBJ databases">
        <title>Study of marine rhodopsin-containing bacteria.</title>
        <authorList>
            <person name="Yoshizawa S."/>
            <person name="Kumagai Y."/>
            <person name="Kogure K."/>
        </authorList>
    </citation>
    <scope>NUCLEOTIDE SEQUENCE [LARGE SCALE GENOMIC DNA]</scope>
    <source>
        <strain evidence="7 8">SG-29</strain>
    </source>
</reference>
<protein>
    <recommendedName>
        <fullName evidence="6">UmuC domain-containing protein</fullName>
    </recommendedName>
</protein>
<name>A0A259TUD1_9BACT</name>
<dbReference type="GO" id="GO:0003684">
    <property type="term" value="F:damaged DNA binding"/>
    <property type="evidence" value="ECO:0007669"/>
    <property type="project" value="InterPro"/>
</dbReference>
<sequence length="450" mass="48978">MFALVDCSAFYCSCERVFDPSLDGVPVAVLSNNDGCIIARSQEVKDLGIPMGAPFFKHKRELAEQGVRVFSSNYTLYGDMSRRVMAVLETVTPDVEVYSIDEAFLSVPTPEGSPQAVCAEMERRAVEIRAKVLRWTGIPVRVSWAETKTLAKAASEWAKVKLKAGGEPCVCLWGHPERERWLASMPVGDVWGVGRRWAAKLEALGAATASGLAALPDGVLRQRFNVVLLRTAMELRGVSCLPLSDAPVARQTLVKSRSFGEPASDLSTISQAVATHAARAAEKLRREGLVAGRIEAFVTTKRFGAGPHRSGCRGEMLGEATADSGALVAAARRSLGRAYVEFDARGTPYRYRKAGVTLLEIRPVGTEQRGLFAVTDGDTASDRQRRAALMEALDAANRKYGKRAVVVASQGCPSTLSRTRAASGAPAWEMRRERMSPRYTTRWDELAVVR</sequence>
<dbReference type="GO" id="GO:0005829">
    <property type="term" value="C:cytosol"/>
    <property type="evidence" value="ECO:0007669"/>
    <property type="project" value="TreeGrafter"/>
</dbReference>
<keyword evidence="3" id="KW-0741">SOS mutagenesis</keyword>
<dbReference type="Gene3D" id="3.30.70.270">
    <property type="match status" value="1"/>
</dbReference>
<keyword evidence="2" id="KW-0227">DNA damage</keyword>